<gene>
    <name evidence="2" type="ORF">OB914_05945</name>
    <name evidence="1" type="ORF">OB916_09945</name>
</gene>
<organism evidence="2 4">
    <name type="scientific">Halapricum hydrolyticum</name>
    <dbReference type="NCBI Taxonomy" id="2979991"/>
    <lineage>
        <taxon>Archaea</taxon>
        <taxon>Methanobacteriati</taxon>
        <taxon>Methanobacteriota</taxon>
        <taxon>Stenosarchaea group</taxon>
        <taxon>Halobacteria</taxon>
        <taxon>Halobacteriales</taxon>
        <taxon>Haloarculaceae</taxon>
        <taxon>Halapricum</taxon>
    </lineage>
</organism>
<dbReference type="Proteomes" id="UP001209746">
    <property type="component" value="Unassembled WGS sequence"/>
</dbReference>
<evidence type="ECO:0000313" key="2">
    <source>
        <dbReference type="EMBL" id="MCU4726506.1"/>
    </source>
</evidence>
<keyword evidence="3" id="KW-1185">Reference proteome</keyword>
<sequence length="180" mass="20601">MRCESQGIEHDDVDRSCGFLTKTEREYLLGEWQGRDDQQEKSKENEIAVRTRHALADFALLQKHGSNGFTDRIVQTDIDPPIFRTQVREHLIQGLLRFASDATTDESVTNYLFDELHRENAEGPDGVDSDDETQAMLEAAAQGNAEQFLTRHFRQFGEAAKDADISKREARRIFESAWPE</sequence>
<protein>
    <submittedName>
        <fullName evidence="2">Uncharacterized protein</fullName>
    </submittedName>
</protein>
<evidence type="ECO:0000313" key="1">
    <source>
        <dbReference type="EMBL" id="MCU4718381.1"/>
    </source>
</evidence>
<dbReference type="AlphaFoldDB" id="A0AAE3IAF9"/>
<dbReference type="Proteomes" id="UP001208186">
    <property type="component" value="Unassembled WGS sequence"/>
</dbReference>
<dbReference type="EMBL" id="JAOPKD010000003">
    <property type="protein sequence ID" value="MCU4726506.1"/>
    <property type="molecule type" value="Genomic_DNA"/>
</dbReference>
<evidence type="ECO:0000313" key="4">
    <source>
        <dbReference type="Proteomes" id="UP001209746"/>
    </source>
</evidence>
<proteinExistence type="predicted"/>
<accession>A0AAE3IAF9</accession>
<evidence type="ECO:0000313" key="3">
    <source>
        <dbReference type="Proteomes" id="UP001208186"/>
    </source>
</evidence>
<reference evidence="2" key="1">
    <citation type="submission" date="2023-02" db="EMBL/GenBank/DDBJ databases">
        <title>Enrichment on poylsaccharides allowed isolation of novel metabolic and taxonomic groups of Haloarchaea.</title>
        <authorList>
            <person name="Sorokin D.Y."/>
            <person name="Elcheninov A.G."/>
            <person name="Khizhniak T.V."/>
            <person name="Kolganova T.V."/>
            <person name="Kublanov I.V."/>
        </authorList>
    </citation>
    <scope>NUCLEOTIDE SEQUENCE</scope>
    <source>
        <strain evidence="1 3">HArc-curdl5-1</strain>
        <strain evidence="2">HArc-curdl7</strain>
    </source>
</reference>
<dbReference type="EMBL" id="JAOPKC010000010">
    <property type="protein sequence ID" value="MCU4718381.1"/>
    <property type="molecule type" value="Genomic_DNA"/>
</dbReference>
<dbReference type="RefSeq" id="WP_315909135.1">
    <property type="nucleotide sequence ID" value="NZ_JAOPKC010000010.1"/>
</dbReference>
<name>A0AAE3IAF9_9EURY</name>
<comment type="caution">
    <text evidence="2">The sequence shown here is derived from an EMBL/GenBank/DDBJ whole genome shotgun (WGS) entry which is preliminary data.</text>
</comment>